<keyword evidence="1" id="KW-0378">Hydrolase</keyword>
<accession>A0A2H0U7M2</accession>
<dbReference type="GO" id="GO:0016787">
    <property type="term" value="F:hydrolase activity"/>
    <property type="evidence" value="ECO:0007669"/>
    <property type="project" value="UniProtKB-KW"/>
</dbReference>
<feature type="domain" description="Beta-lactamase-related" evidence="2">
    <location>
        <begin position="10"/>
        <end position="306"/>
    </location>
</feature>
<dbReference type="InterPro" id="IPR050789">
    <property type="entry name" value="Diverse_Enzym_Activities"/>
</dbReference>
<dbReference type="AlphaFoldDB" id="A0A2H0U7M2"/>
<protein>
    <recommendedName>
        <fullName evidence="2">Beta-lactamase-related domain-containing protein</fullName>
    </recommendedName>
</protein>
<dbReference type="InterPro" id="IPR012338">
    <property type="entry name" value="Beta-lactam/transpept-like"/>
</dbReference>
<evidence type="ECO:0000259" key="2">
    <source>
        <dbReference type="Pfam" id="PF00144"/>
    </source>
</evidence>
<dbReference type="InterPro" id="IPR001466">
    <property type="entry name" value="Beta-lactam-related"/>
</dbReference>
<evidence type="ECO:0000313" key="4">
    <source>
        <dbReference type="Proteomes" id="UP000231379"/>
    </source>
</evidence>
<dbReference type="PANTHER" id="PTHR43283">
    <property type="entry name" value="BETA-LACTAMASE-RELATED"/>
    <property type="match status" value="1"/>
</dbReference>
<proteinExistence type="predicted"/>
<dbReference type="Proteomes" id="UP000231379">
    <property type="component" value="Unassembled WGS sequence"/>
</dbReference>
<name>A0A2H0U7M2_9BACT</name>
<dbReference type="Pfam" id="PF00144">
    <property type="entry name" value="Beta-lactamase"/>
    <property type="match status" value="1"/>
</dbReference>
<dbReference type="SUPFAM" id="SSF56601">
    <property type="entry name" value="beta-lactamase/transpeptidase-like"/>
    <property type="match status" value="1"/>
</dbReference>
<dbReference type="Gene3D" id="3.40.710.10">
    <property type="entry name" value="DD-peptidase/beta-lactamase superfamily"/>
    <property type="match status" value="1"/>
</dbReference>
<dbReference type="EMBL" id="PFBM01000016">
    <property type="protein sequence ID" value="PIR82404.1"/>
    <property type="molecule type" value="Genomic_DNA"/>
</dbReference>
<organism evidence="3 4">
    <name type="scientific">Candidatus Kaiserbacteria bacterium CG10_big_fil_rev_8_21_14_0_10_59_10</name>
    <dbReference type="NCBI Taxonomy" id="1974612"/>
    <lineage>
        <taxon>Bacteria</taxon>
        <taxon>Candidatus Kaiseribacteriota</taxon>
    </lineage>
</organism>
<evidence type="ECO:0000313" key="3">
    <source>
        <dbReference type="EMBL" id="PIR82404.1"/>
    </source>
</evidence>
<reference evidence="4" key="1">
    <citation type="submission" date="2017-09" db="EMBL/GenBank/DDBJ databases">
        <title>Depth-based differentiation of microbial function through sediment-hosted aquifers and enrichment of novel symbionts in the deep terrestrial subsurface.</title>
        <authorList>
            <person name="Probst A.J."/>
            <person name="Ladd B."/>
            <person name="Jarett J.K."/>
            <person name="Geller-Mcgrath D.E."/>
            <person name="Sieber C.M.K."/>
            <person name="Emerson J.B."/>
            <person name="Anantharaman K."/>
            <person name="Thomas B.C."/>
            <person name="Malmstrom R."/>
            <person name="Stieglmeier M."/>
            <person name="Klingl A."/>
            <person name="Woyke T."/>
            <person name="Ryan C.M."/>
            <person name="Banfield J.F."/>
        </authorList>
    </citation>
    <scope>NUCLEOTIDE SEQUENCE [LARGE SCALE GENOMIC DNA]</scope>
</reference>
<gene>
    <name evidence="3" type="ORF">COU20_02680</name>
</gene>
<comment type="caution">
    <text evidence="3">The sequence shown here is derived from an EMBL/GenBank/DDBJ whole genome shotgun (WGS) entry which is preliminary data.</text>
</comment>
<evidence type="ECO:0000256" key="1">
    <source>
        <dbReference type="ARBA" id="ARBA00022801"/>
    </source>
</evidence>
<dbReference type="PANTHER" id="PTHR43283:SF11">
    <property type="entry name" value="BETA-LACTAMASE-RELATED DOMAIN-CONTAINING PROTEIN"/>
    <property type="match status" value="1"/>
</dbReference>
<sequence length="335" mass="36248">MLEAIVRERAARTLAERVFPGCVVGIIKRTGERLVLPFGASLYGAGGEKVREDTIYDVASVTKSIPTASLALMLVAEGKLSLSDAVKRYVPELRNEYGATVEDLLRYRVRGLRMSELKDEPAEEIERQVLARGFDGPPGEPSYTNAPAFLLGLVVERAGGNTLDALARDRLFSTLGMDSTTFFPPDAAPTEIGADGKDVRGIVHDESARVFARVGRAVGHAGLFSNAPDLLNFLEALLQIYRPTRSIVGGAEYGLGWAVNEPFFMGKHATGVACFGKTGFTGCSVVCDAERGIGLVILSNRTYPKRTPDAFSPDSAINVFRRDVADIVWKYEGIT</sequence>